<dbReference type="Proteomes" id="UP000199315">
    <property type="component" value="Unassembled WGS sequence"/>
</dbReference>
<dbReference type="PANTHER" id="PTHR36838:SF3">
    <property type="entry name" value="TRANSPORTER AUXIN EFFLUX CARRIER EC FAMILY"/>
    <property type="match status" value="1"/>
</dbReference>
<feature type="transmembrane region" description="Helical" evidence="8">
    <location>
        <begin position="61"/>
        <end position="83"/>
    </location>
</feature>
<evidence type="ECO:0000256" key="4">
    <source>
        <dbReference type="ARBA" id="ARBA00022475"/>
    </source>
</evidence>
<evidence type="ECO:0000256" key="6">
    <source>
        <dbReference type="ARBA" id="ARBA00022989"/>
    </source>
</evidence>
<protein>
    <recommendedName>
        <fullName evidence="11">Permease</fullName>
    </recommendedName>
</protein>
<reference evidence="9 10" key="1">
    <citation type="submission" date="2016-09" db="EMBL/GenBank/DDBJ databases">
        <authorList>
            <person name="Capua I."/>
            <person name="De Benedictis P."/>
            <person name="Joannis T."/>
            <person name="Lombin L.H."/>
            <person name="Cattoli G."/>
        </authorList>
    </citation>
    <scope>NUCLEOTIDE SEQUENCE [LARGE SCALE GENOMIC DNA]</scope>
    <source>
        <strain evidence="9 10">GluBS11</strain>
    </source>
</reference>
<dbReference type="Pfam" id="PF03547">
    <property type="entry name" value="Mem_trans"/>
    <property type="match status" value="1"/>
</dbReference>
<dbReference type="InterPro" id="IPR004776">
    <property type="entry name" value="Mem_transp_PIN-like"/>
</dbReference>
<dbReference type="GO" id="GO:0005886">
    <property type="term" value="C:plasma membrane"/>
    <property type="evidence" value="ECO:0007669"/>
    <property type="project" value="UniProtKB-SubCell"/>
</dbReference>
<dbReference type="GO" id="GO:0055085">
    <property type="term" value="P:transmembrane transport"/>
    <property type="evidence" value="ECO:0007669"/>
    <property type="project" value="InterPro"/>
</dbReference>
<evidence type="ECO:0000256" key="1">
    <source>
        <dbReference type="ARBA" id="ARBA00004651"/>
    </source>
</evidence>
<gene>
    <name evidence="9" type="ORF">SAMN05421730_104114</name>
</gene>
<evidence type="ECO:0000256" key="7">
    <source>
        <dbReference type="ARBA" id="ARBA00023136"/>
    </source>
</evidence>
<sequence>MSSILTRAMLFIMIIVIGYGLKKIGVFKKEDFGVVSKIVLNLTLPCAIIVNFSNLVFEKSLISMIGIGFACTVILAIAGYFLAAGSGNGEKSFNMINLAGYNIGCFTIPFAQAFLGPAGIVAICLFDSGNSIMSAGGTYAATSLVNKEHNADKIKTGAILKKLISSPPLMCYLVMLMLALSDQKLPAPILDLAGIIGGANAFLAMFMIGIGFKLDLNRTQMVKSAQIIITRYVITVIFAVVLYHALPFDIEIRKAVVLAVFSPIAAVSTAYTEKSGGDTGLSSTINSLCILISLFFVSAILVLM</sequence>
<keyword evidence="4" id="KW-1003">Cell membrane</keyword>
<feature type="transmembrane region" description="Helical" evidence="8">
    <location>
        <begin position="34"/>
        <end position="55"/>
    </location>
</feature>
<keyword evidence="5 8" id="KW-0812">Transmembrane</keyword>
<dbReference type="EMBL" id="FMKA01000041">
    <property type="protein sequence ID" value="SCP99436.1"/>
    <property type="molecule type" value="Genomic_DNA"/>
</dbReference>
<evidence type="ECO:0000256" key="2">
    <source>
        <dbReference type="ARBA" id="ARBA00010145"/>
    </source>
</evidence>
<dbReference type="STRING" id="1619234.SAMN05421730_104114"/>
<evidence type="ECO:0000256" key="8">
    <source>
        <dbReference type="SAM" id="Phobius"/>
    </source>
</evidence>
<keyword evidence="7 8" id="KW-0472">Membrane</keyword>
<evidence type="ECO:0000256" key="5">
    <source>
        <dbReference type="ARBA" id="ARBA00022692"/>
    </source>
</evidence>
<evidence type="ECO:0000313" key="10">
    <source>
        <dbReference type="Proteomes" id="UP000199315"/>
    </source>
</evidence>
<dbReference type="PANTHER" id="PTHR36838">
    <property type="entry name" value="AUXIN EFFLUX CARRIER FAMILY PROTEIN"/>
    <property type="match status" value="1"/>
</dbReference>
<feature type="transmembrane region" description="Helical" evidence="8">
    <location>
        <begin position="228"/>
        <end position="246"/>
    </location>
</feature>
<dbReference type="InterPro" id="IPR038770">
    <property type="entry name" value="Na+/solute_symporter_sf"/>
</dbReference>
<comment type="subcellular location">
    <subcellularLocation>
        <location evidence="1">Cell membrane</location>
        <topology evidence="1">Multi-pass membrane protein</topology>
    </subcellularLocation>
</comment>
<accession>A0A1D3TYB2</accession>
<comment type="similarity">
    <text evidence="2">Belongs to the auxin efflux carrier (TC 2.A.69) family.</text>
</comment>
<proteinExistence type="inferred from homology"/>
<dbReference type="Gene3D" id="1.20.1530.20">
    <property type="match status" value="1"/>
</dbReference>
<keyword evidence="6 8" id="KW-1133">Transmembrane helix</keyword>
<evidence type="ECO:0000313" key="9">
    <source>
        <dbReference type="EMBL" id="SCP99436.1"/>
    </source>
</evidence>
<organism evidence="9 10">
    <name type="scientific">Anaerobium acetethylicum</name>
    <dbReference type="NCBI Taxonomy" id="1619234"/>
    <lineage>
        <taxon>Bacteria</taxon>
        <taxon>Bacillati</taxon>
        <taxon>Bacillota</taxon>
        <taxon>Clostridia</taxon>
        <taxon>Lachnospirales</taxon>
        <taxon>Lachnospiraceae</taxon>
        <taxon>Anaerobium</taxon>
    </lineage>
</organism>
<dbReference type="OrthoDB" id="3238334at2"/>
<keyword evidence="3" id="KW-0813">Transport</keyword>
<dbReference type="AlphaFoldDB" id="A0A1D3TYB2"/>
<evidence type="ECO:0000256" key="3">
    <source>
        <dbReference type="ARBA" id="ARBA00022448"/>
    </source>
</evidence>
<feature type="transmembrane region" description="Helical" evidence="8">
    <location>
        <begin position="6"/>
        <end position="22"/>
    </location>
</feature>
<feature type="transmembrane region" description="Helical" evidence="8">
    <location>
        <begin position="192"/>
        <end position="216"/>
    </location>
</feature>
<name>A0A1D3TYB2_9FIRM</name>
<keyword evidence="10" id="KW-1185">Reference proteome</keyword>
<feature type="transmembrane region" description="Helical" evidence="8">
    <location>
        <begin position="284"/>
        <end position="303"/>
    </location>
</feature>
<dbReference type="RefSeq" id="WP_091236791.1">
    <property type="nucleotide sequence ID" value="NZ_FMKA01000041.1"/>
</dbReference>
<evidence type="ECO:0008006" key="11">
    <source>
        <dbReference type="Google" id="ProtNLM"/>
    </source>
</evidence>